<dbReference type="Proteomes" id="UP000091857">
    <property type="component" value="Chromosome 10"/>
</dbReference>
<comment type="caution">
    <text evidence="1">The sequence shown here is derived from an EMBL/GenBank/DDBJ whole genome shotgun (WGS) entry which is preliminary data.</text>
</comment>
<evidence type="ECO:0000313" key="2">
    <source>
        <dbReference type="Proteomes" id="UP000091857"/>
    </source>
</evidence>
<proteinExistence type="predicted"/>
<evidence type="ECO:0000313" key="1">
    <source>
        <dbReference type="EMBL" id="KAG8644836.1"/>
    </source>
</evidence>
<accession>A0ACB7GY24</accession>
<organism evidence="1 2">
    <name type="scientific">Manihot esculenta</name>
    <name type="common">Cassava</name>
    <name type="synonym">Jatropha manihot</name>
    <dbReference type="NCBI Taxonomy" id="3983"/>
    <lineage>
        <taxon>Eukaryota</taxon>
        <taxon>Viridiplantae</taxon>
        <taxon>Streptophyta</taxon>
        <taxon>Embryophyta</taxon>
        <taxon>Tracheophyta</taxon>
        <taxon>Spermatophyta</taxon>
        <taxon>Magnoliopsida</taxon>
        <taxon>eudicotyledons</taxon>
        <taxon>Gunneridae</taxon>
        <taxon>Pentapetalae</taxon>
        <taxon>rosids</taxon>
        <taxon>fabids</taxon>
        <taxon>Malpighiales</taxon>
        <taxon>Euphorbiaceae</taxon>
        <taxon>Crotonoideae</taxon>
        <taxon>Manihoteae</taxon>
        <taxon>Manihot</taxon>
    </lineage>
</organism>
<sequence>MSTIGSPKNKVPAVGTASLNLAEYASTAEQKELELSLPLSLPAGAAEPKPMLCISLILLELRFPEATKPLQREIVPVSSPPQSGETVSTEKDELSAIKAGLRKSHKADEDSNANRSSVSDFGDDNFAIGSWEHKEIISRDGHMKLQTEVFFASIDQRNERAAGESACTALVAVIADWFHNNHGIMPIKSQFNHFLLFLASPLSDFSIPKAWTREDLTFCMVPCPLIIFGMRLVAVDQMRK</sequence>
<dbReference type="EMBL" id="CM004396">
    <property type="protein sequence ID" value="KAG8644836.1"/>
    <property type="molecule type" value="Genomic_DNA"/>
</dbReference>
<reference evidence="2" key="1">
    <citation type="journal article" date="2016" name="Nat. Biotechnol.">
        <title>Sequencing wild and cultivated cassava and related species reveals extensive interspecific hybridization and genetic diversity.</title>
        <authorList>
            <person name="Bredeson J.V."/>
            <person name="Lyons J.B."/>
            <person name="Prochnik S.E."/>
            <person name="Wu G.A."/>
            <person name="Ha C.M."/>
            <person name="Edsinger-Gonzales E."/>
            <person name="Grimwood J."/>
            <person name="Schmutz J."/>
            <person name="Rabbi I.Y."/>
            <person name="Egesi C."/>
            <person name="Nauluvula P."/>
            <person name="Lebot V."/>
            <person name="Ndunguru J."/>
            <person name="Mkamilo G."/>
            <person name="Bart R.S."/>
            <person name="Setter T.L."/>
            <person name="Gleadow R.M."/>
            <person name="Kulakow P."/>
            <person name="Ferguson M.E."/>
            <person name="Rounsley S."/>
            <person name="Rokhsar D.S."/>
        </authorList>
    </citation>
    <scope>NUCLEOTIDE SEQUENCE [LARGE SCALE GENOMIC DNA]</scope>
    <source>
        <strain evidence="2">cv. AM560-2</strain>
    </source>
</reference>
<gene>
    <name evidence="1" type="ORF">MANES_10G004550v8</name>
</gene>
<keyword evidence="2" id="KW-1185">Reference proteome</keyword>
<name>A0ACB7GY24_MANES</name>
<protein>
    <submittedName>
        <fullName evidence="1">Uncharacterized protein</fullName>
    </submittedName>
</protein>